<comment type="similarity">
    <text evidence="1">Belongs to the bacterial ribosomal protein bL19 family.</text>
</comment>
<dbReference type="GO" id="GO:0006412">
    <property type="term" value="P:translation"/>
    <property type="evidence" value="ECO:0007669"/>
    <property type="project" value="InterPro"/>
</dbReference>
<evidence type="ECO:0000256" key="3">
    <source>
        <dbReference type="ARBA" id="ARBA00023274"/>
    </source>
</evidence>
<accession>A0A9P6DQG8</accession>
<comment type="caution">
    <text evidence="4">The sequence shown here is derived from an EMBL/GenBank/DDBJ whole genome shotgun (WGS) entry which is preliminary data.</text>
</comment>
<dbReference type="Proteomes" id="UP000886523">
    <property type="component" value="Unassembled WGS sequence"/>
</dbReference>
<organism evidence="4 5">
    <name type="scientific">Hydnum rufescens UP504</name>
    <dbReference type="NCBI Taxonomy" id="1448309"/>
    <lineage>
        <taxon>Eukaryota</taxon>
        <taxon>Fungi</taxon>
        <taxon>Dikarya</taxon>
        <taxon>Basidiomycota</taxon>
        <taxon>Agaricomycotina</taxon>
        <taxon>Agaricomycetes</taxon>
        <taxon>Cantharellales</taxon>
        <taxon>Hydnaceae</taxon>
        <taxon>Hydnum</taxon>
    </lineage>
</organism>
<proteinExistence type="inferred from homology"/>
<evidence type="ECO:0000256" key="1">
    <source>
        <dbReference type="ARBA" id="ARBA00005781"/>
    </source>
</evidence>
<dbReference type="PANTHER" id="PTHR15680:SF9">
    <property type="entry name" value="LARGE RIBOSOMAL SUBUNIT PROTEIN BL19M"/>
    <property type="match status" value="1"/>
</dbReference>
<evidence type="ECO:0000313" key="5">
    <source>
        <dbReference type="Proteomes" id="UP000886523"/>
    </source>
</evidence>
<dbReference type="SUPFAM" id="SSF50104">
    <property type="entry name" value="Translation proteins SH3-like domain"/>
    <property type="match status" value="1"/>
</dbReference>
<dbReference type="AlphaFoldDB" id="A0A9P6DQG8"/>
<keyword evidence="2" id="KW-0689">Ribosomal protein</keyword>
<dbReference type="InterPro" id="IPR008991">
    <property type="entry name" value="Translation_prot_SH3-like_sf"/>
</dbReference>
<dbReference type="OrthoDB" id="4726at2759"/>
<dbReference type="Gene3D" id="2.30.30.790">
    <property type="match status" value="1"/>
</dbReference>
<dbReference type="PANTHER" id="PTHR15680">
    <property type="entry name" value="RIBOSOMAL PROTEIN L19"/>
    <property type="match status" value="1"/>
</dbReference>
<evidence type="ECO:0000256" key="2">
    <source>
        <dbReference type="ARBA" id="ARBA00022980"/>
    </source>
</evidence>
<dbReference type="EMBL" id="MU129083">
    <property type="protein sequence ID" value="KAF9507369.1"/>
    <property type="molecule type" value="Genomic_DNA"/>
</dbReference>
<dbReference type="GO" id="GO:0003735">
    <property type="term" value="F:structural constituent of ribosome"/>
    <property type="evidence" value="ECO:0007669"/>
    <property type="project" value="InterPro"/>
</dbReference>
<keyword evidence="5" id="KW-1185">Reference proteome</keyword>
<dbReference type="GO" id="GO:0005762">
    <property type="term" value="C:mitochondrial large ribosomal subunit"/>
    <property type="evidence" value="ECO:0007669"/>
    <property type="project" value="TreeGrafter"/>
</dbReference>
<sequence>MTQDVPDGLPTSLLEGKALMAHLAKTLPTPAAQTLLSTYFNPRHPDHVLPGSVLSVSLPTGPFAGILISIRRKGIDTSFTLRNVVQRTGVEMRFNVCSPLIKDVKIISRAGQNGGKRMRRAKLFYLRDQPGKMTAISTAVKKASS</sequence>
<evidence type="ECO:0008006" key="6">
    <source>
        <dbReference type="Google" id="ProtNLM"/>
    </source>
</evidence>
<dbReference type="InterPro" id="IPR038657">
    <property type="entry name" value="Ribosomal_bL19_sf"/>
</dbReference>
<dbReference type="Pfam" id="PF01245">
    <property type="entry name" value="Ribosomal_L19"/>
    <property type="match status" value="1"/>
</dbReference>
<evidence type="ECO:0000313" key="4">
    <source>
        <dbReference type="EMBL" id="KAF9507369.1"/>
    </source>
</evidence>
<gene>
    <name evidence="4" type="ORF">BS47DRAFT_1333354</name>
</gene>
<reference evidence="4" key="1">
    <citation type="journal article" date="2020" name="Nat. Commun.">
        <title>Large-scale genome sequencing of mycorrhizal fungi provides insights into the early evolution of symbiotic traits.</title>
        <authorList>
            <person name="Miyauchi S."/>
            <person name="Kiss E."/>
            <person name="Kuo A."/>
            <person name="Drula E."/>
            <person name="Kohler A."/>
            <person name="Sanchez-Garcia M."/>
            <person name="Morin E."/>
            <person name="Andreopoulos B."/>
            <person name="Barry K.W."/>
            <person name="Bonito G."/>
            <person name="Buee M."/>
            <person name="Carver A."/>
            <person name="Chen C."/>
            <person name="Cichocki N."/>
            <person name="Clum A."/>
            <person name="Culley D."/>
            <person name="Crous P.W."/>
            <person name="Fauchery L."/>
            <person name="Girlanda M."/>
            <person name="Hayes R.D."/>
            <person name="Keri Z."/>
            <person name="LaButti K."/>
            <person name="Lipzen A."/>
            <person name="Lombard V."/>
            <person name="Magnuson J."/>
            <person name="Maillard F."/>
            <person name="Murat C."/>
            <person name="Nolan M."/>
            <person name="Ohm R.A."/>
            <person name="Pangilinan J."/>
            <person name="Pereira M.F."/>
            <person name="Perotto S."/>
            <person name="Peter M."/>
            <person name="Pfister S."/>
            <person name="Riley R."/>
            <person name="Sitrit Y."/>
            <person name="Stielow J.B."/>
            <person name="Szollosi G."/>
            <person name="Zifcakova L."/>
            <person name="Stursova M."/>
            <person name="Spatafora J.W."/>
            <person name="Tedersoo L."/>
            <person name="Vaario L.M."/>
            <person name="Yamada A."/>
            <person name="Yan M."/>
            <person name="Wang P."/>
            <person name="Xu J."/>
            <person name="Bruns T."/>
            <person name="Baldrian P."/>
            <person name="Vilgalys R."/>
            <person name="Dunand C."/>
            <person name="Henrissat B."/>
            <person name="Grigoriev I.V."/>
            <person name="Hibbett D."/>
            <person name="Nagy L.G."/>
            <person name="Martin F.M."/>
        </authorList>
    </citation>
    <scope>NUCLEOTIDE SEQUENCE</scope>
    <source>
        <strain evidence="4">UP504</strain>
    </source>
</reference>
<dbReference type="InterPro" id="IPR001857">
    <property type="entry name" value="Ribosomal_bL19"/>
</dbReference>
<keyword evidence="3" id="KW-0687">Ribonucleoprotein</keyword>
<name>A0A9P6DQG8_9AGAM</name>
<protein>
    <recommendedName>
        <fullName evidence="6">Ribosomal protein L19</fullName>
    </recommendedName>
</protein>